<dbReference type="SUPFAM" id="SSF46689">
    <property type="entry name" value="Homeodomain-like"/>
    <property type="match status" value="1"/>
</dbReference>
<dbReference type="GO" id="GO:0003700">
    <property type="term" value="F:DNA-binding transcription factor activity"/>
    <property type="evidence" value="ECO:0007669"/>
    <property type="project" value="TreeGrafter"/>
</dbReference>
<keyword evidence="1 2" id="KW-0238">DNA-binding</keyword>
<dbReference type="AlphaFoldDB" id="A0A5P2D4M0"/>
<sequence>MGNREDLLAGARRCLEEKGYLRTTVRDIAAAAGVSSAAIGYHFGSREVLLDQALFAALDEWGAEVGSLTGVGDSAEERYADVWTRKVRSFTEQRWLWTASVEAFVHAQTSPALLAALAAGQRASRRQIAAQLRGVPESEVAEADVRGLGSVQMALLTGVMTQWLTDPEQAPSGRDLVAGLRGLADLLEGSGPQLGATDG</sequence>
<organism evidence="4 5">
    <name type="scientific">Streptomyces venezuelae</name>
    <dbReference type="NCBI Taxonomy" id="54571"/>
    <lineage>
        <taxon>Bacteria</taxon>
        <taxon>Bacillati</taxon>
        <taxon>Actinomycetota</taxon>
        <taxon>Actinomycetes</taxon>
        <taxon>Kitasatosporales</taxon>
        <taxon>Streptomycetaceae</taxon>
        <taxon>Streptomyces</taxon>
    </lineage>
</organism>
<name>A0A5P2D4M0_STRVZ</name>
<dbReference type="InterPro" id="IPR009057">
    <property type="entry name" value="Homeodomain-like_sf"/>
</dbReference>
<dbReference type="InterPro" id="IPR050109">
    <property type="entry name" value="HTH-type_TetR-like_transc_reg"/>
</dbReference>
<dbReference type="InterPro" id="IPR036271">
    <property type="entry name" value="Tet_transcr_reg_TetR-rel_C_sf"/>
</dbReference>
<dbReference type="Pfam" id="PF17940">
    <property type="entry name" value="TetR_C_31"/>
    <property type="match status" value="1"/>
</dbReference>
<dbReference type="SUPFAM" id="SSF48498">
    <property type="entry name" value="Tetracyclin repressor-like, C-terminal domain"/>
    <property type="match status" value="1"/>
</dbReference>
<dbReference type="Pfam" id="PF00440">
    <property type="entry name" value="TetR_N"/>
    <property type="match status" value="1"/>
</dbReference>
<evidence type="ECO:0000259" key="3">
    <source>
        <dbReference type="PROSITE" id="PS50977"/>
    </source>
</evidence>
<dbReference type="PROSITE" id="PS50977">
    <property type="entry name" value="HTH_TETR_2"/>
    <property type="match status" value="1"/>
</dbReference>
<dbReference type="Gene3D" id="1.10.357.10">
    <property type="entry name" value="Tetracycline Repressor, domain 2"/>
    <property type="match status" value="1"/>
</dbReference>
<proteinExistence type="predicted"/>
<dbReference type="OrthoDB" id="2356263at2"/>
<dbReference type="Proteomes" id="UP000325211">
    <property type="component" value="Chromosome"/>
</dbReference>
<dbReference type="InterPro" id="IPR041583">
    <property type="entry name" value="TetR_C_31"/>
</dbReference>
<dbReference type="PANTHER" id="PTHR30055:SF219">
    <property type="entry name" value="TRANSCRIPTIONAL REGULATORY PROTEIN"/>
    <property type="match status" value="1"/>
</dbReference>
<dbReference type="InterPro" id="IPR001647">
    <property type="entry name" value="HTH_TetR"/>
</dbReference>
<dbReference type="RefSeq" id="WP_150208559.1">
    <property type="nucleotide sequence ID" value="NZ_CP029190.1"/>
</dbReference>
<evidence type="ECO:0000256" key="2">
    <source>
        <dbReference type="PROSITE-ProRule" id="PRU00335"/>
    </source>
</evidence>
<dbReference type="PANTHER" id="PTHR30055">
    <property type="entry name" value="HTH-TYPE TRANSCRIPTIONAL REGULATOR RUTR"/>
    <property type="match status" value="1"/>
</dbReference>
<reference evidence="4 5" key="1">
    <citation type="submission" date="2018-05" db="EMBL/GenBank/DDBJ databases">
        <title>Streptomyces venezuelae.</title>
        <authorList>
            <person name="Kim W."/>
            <person name="Lee N."/>
            <person name="Cho B.-K."/>
        </authorList>
    </citation>
    <scope>NUCLEOTIDE SEQUENCE [LARGE SCALE GENOMIC DNA]</scope>
    <source>
        <strain evidence="4 5">ATCC 21782</strain>
    </source>
</reference>
<dbReference type="GO" id="GO:0000976">
    <property type="term" value="F:transcription cis-regulatory region binding"/>
    <property type="evidence" value="ECO:0007669"/>
    <property type="project" value="TreeGrafter"/>
</dbReference>
<evidence type="ECO:0000313" key="4">
    <source>
        <dbReference type="EMBL" id="QES48968.1"/>
    </source>
</evidence>
<evidence type="ECO:0000256" key="1">
    <source>
        <dbReference type="ARBA" id="ARBA00023125"/>
    </source>
</evidence>
<evidence type="ECO:0000313" key="5">
    <source>
        <dbReference type="Proteomes" id="UP000325211"/>
    </source>
</evidence>
<dbReference type="PRINTS" id="PR00455">
    <property type="entry name" value="HTHTETR"/>
</dbReference>
<feature type="domain" description="HTH tetR-type" evidence="3">
    <location>
        <begin position="1"/>
        <end position="61"/>
    </location>
</feature>
<accession>A0A5P2D4M0</accession>
<feature type="DNA-binding region" description="H-T-H motif" evidence="2">
    <location>
        <begin position="24"/>
        <end position="43"/>
    </location>
</feature>
<dbReference type="EMBL" id="CP029190">
    <property type="protein sequence ID" value="QES48968.1"/>
    <property type="molecule type" value="Genomic_DNA"/>
</dbReference>
<gene>
    <name evidence="4" type="ORF">DEJ50_15245</name>
</gene>
<protein>
    <submittedName>
        <fullName evidence="4">TetR family transcriptional regulator</fullName>
    </submittedName>
</protein>